<proteinExistence type="predicted"/>
<evidence type="ECO:0000313" key="1">
    <source>
        <dbReference type="EMBL" id="QDJ94288.1"/>
    </source>
</evidence>
<dbReference type="EMBL" id="MK159261">
    <property type="protein sequence ID" value="QDJ94288.1"/>
    <property type="molecule type" value="Genomic_RNA"/>
</dbReference>
<organism evidence="1">
    <name type="scientific">strawberry-associated virus 1</name>
    <dbReference type="NCBI Taxonomy" id="2594796"/>
    <lineage>
        <taxon>Viruses</taxon>
        <taxon>Riboviria</taxon>
        <taxon>Orthornavirae</taxon>
        <taxon>Negarnaviricota</taxon>
        <taxon>Haploviricotina</taxon>
        <taxon>Monjiviricetes</taxon>
        <taxon>Mononegavirales</taxon>
        <taxon>Rhabdoviridae</taxon>
        <taxon>Betarhabdovirinae</taxon>
        <taxon>Alphacytorhabdovirus</taxon>
        <taxon>Alphacytorhabdovirus alphafragariae</taxon>
        <taxon>Cytorhabdovirus fragariae</taxon>
    </lineage>
</organism>
<name>A0A514TP73_9RHAB</name>
<accession>A0A514TP73</accession>
<sequence>MDLNHDCNDCLYLKAEWDDPWRRYDFDSGEGEYFFLPGADRRFNVEEDLVAIVIDHEERAGFENREPIRVPGQS</sequence>
<protein>
    <submittedName>
        <fullName evidence="1">P7 protein</fullName>
    </submittedName>
</protein>
<gene>
    <name evidence="1" type="primary">P7</name>
</gene>
<dbReference type="Proteomes" id="UP001243185">
    <property type="component" value="Segment"/>
</dbReference>
<reference evidence="1" key="1">
    <citation type="submission" date="2018-11" db="EMBL/GenBank/DDBJ databases">
        <authorList>
            <person name="Ding X."/>
            <person name="Chen D."/>
            <person name="Wu Z."/>
        </authorList>
    </citation>
    <scope>NUCLEOTIDE SEQUENCE</scope>
</reference>